<dbReference type="PANTHER" id="PTHR19367">
    <property type="entry name" value="T-CELL RECEPTOR ALPHA CHAIN V REGION"/>
    <property type="match status" value="1"/>
</dbReference>
<dbReference type="Ensembl" id="ENSPLOT00000015397.1">
    <property type="protein sequence ID" value="ENSPLOP00000013889.1"/>
    <property type="gene ID" value="ENSPLOG00000010178.1"/>
</dbReference>
<keyword evidence="5" id="KW-0391">Immunity</keyword>
<evidence type="ECO:0000256" key="5">
    <source>
        <dbReference type="ARBA" id="ARBA00043266"/>
    </source>
</evidence>
<dbReference type="SUPFAM" id="SSF48726">
    <property type="entry name" value="Immunoglobulin"/>
    <property type="match status" value="1"/>
</dbReference>
<dbReference type="GO" id="GO:0042101">
    <property type="term" value="C:T cell receptor complex"/>
    <property type="evidence" value="ECO:0007669"/>
    <property type="project" value="UniProtKB-KW"/>
</dbReference>
<reference evidence="7" key="3">
    <citation type="submission" date="2025-09" db="UniProtKB">
        <authorList>
            <consortium name="Ensembl"/>
        </authorList>
    </citation>
    <scope>IDENTIFICATION</scope>
</reference>
<reference evidence="7" key="1">
    <citation type="journal article" date="2019" name="bioRxiv">
        <title>Long live the king: chromosome-level assembly of the lion (Panthera leo) using linked-read, Hi-C, and long read data.</title>
        <authorList>
            <person name="Armstrong E.E."/>
            <person name="Taylor R.W."/>
            <person name="Miller D.E."/>
            <person name="Kaelin C."/>
            <person name="Barsh G."/>
            <person name="Hadly E.A."/>
            <person name="Petrov D."/>
        </authorList>
    </citation>
    <scope>NUCLEOTIDE SEQUENCE [LARGE SCALE GENOMIC DNA]</scope>
</reference>
<evidence type="ECO:0000259" key="6">
    <source>
        <dbReference type="PROSITE" id="PS50835"/>
    </source>
</evidence>
<keyword evidence="1" id="KW-0732">Signal</keyword>
<dbReference type="Pfam" id="PF07686">
    <property type="entry name" value="V-set"/>
    <property type="match status" value="1"/>
</dbReference>
<proteinExistence type="predicted"/>
<reference evidence="7" key="2">
    <citation type="submission" date="2025-08" db="UniProtKB">
        <authorList>
            <consortium name="Ensembl"/>
        </authorList>
    </citation>
    <scope>IDENTIFICATION</scope>
</reference>
<dbReference type="InterPro" id="IPR013783">
    <property type="entry name" value="Ig-like_fold"/>
</dbReference>
<dbReference type="GO" id="GO:0002250">
    <property type="term" value="P:adaptive immune response"/>
    <property type="evidence" value="ECO:0007669"/>
    <property type="project" value="UniProtKB-KW"/>
</dbReference>
<keyword evidence="8" id="KW-1185">Reference proteome</keyword>
<dbReference type="InterPro" id="IPR036179">
    <property type="entry name" value="Ig-like_dom_sf"/>
</dbReference>
<organism evidence="7 8">
    <name type="scientific">Panthera leo</name>
    <name type="common">Lion</name>
    <dbReference type="NCBI Taxonomy" id="9689"/>
    <lineage>
        <taxon>Eukaryota</taxon>
        <taxon>Metazoa</taxon>
        <taxon>Chordata</taxon>
        <taxon>Craniata</taxon>
        <taxon>Vertebrata</taxon>
        <taxon>Euteleostomi</taxon>
        <taxon>Mammalia</taxon>
        <taxon>Eutheria</taxon>
        <taxon>Laurasiatheria</taxon>
        <taxon>Carnivora</taxon>
        <taxon>Feliformia</taxon>
        <taxon>Felidae</taxon>
        <taxon>Pantherinae</taxon>
        <taxon>Panthera</taxon>
    </lineage>
</organism>
<keyword evidence="4" id="KW-0393">Immunoglobulin domain</keyword>
<dbReference type="SMART" id="SM00406">
    <property type="entry name" value="IGv"/>
    <property type="match status" value="1"/>
</dbReference>
<dbReference type="InterPro" id="IPR003599">
    <property type="entry name" value="Ig_sub"/>
</dbReference>
<evidence type="ECO:0000313" key="8">
    <source>
        <dbReference type="Proteomes" id="UP000694399"/>
    </source>
</evidence>
<protein>
    <recommendedName>
        <fullName evidence="6">Ig-like domain-containing protein</fullName>
    </recommendedName>
</protein>
<keyword evidence="5" id="KW-1279">T cell receptor</keyword>
<dbReference type="Proteomes" id="UP000694399">
    <property type="component" value="Chromosome B4"/>
</dbReference>
<dbReference type="SMART" id="SM00409">
    <property type="entry name" value="IG"/>
    <property type="match status" value="1"/>
</dbReference>
<dbReference type="PANTHER" id="PTHR19367:SF24">
    <property type="entry name" value="T CELL RECEPTOR ALPHA VARIABLE 8-4"/>
    <property type="match status" value="1"/>
</dbReference>
<keyword evidence="2" id="KW-1064">Adaptive immunity</keyword>
<dbReference type="InterPro" id="IPR051287">
    <property type="entry name" value="TCR_variable_region"/>
</dbReference>
<dbReference type="InterPro" id="IPR013106">
    <property type="entry name" value="Ig_V-set"/>
</dbReference>
<dbReference type="PROSITE" id="PS50835">
    <property type="entry name" value="IG_LIKE"/>
    <property type="match status" value="1"/>
</dbReference>
<evidence type="ECO:0000256" key="1">
    <source>
        <dbReference type="ARBA" id="ARBA00022729"/>
    </source>
</evidence>
<evidence type="ECO:0000256" key="4">
    <source>
        <dbReference type="ARBA" id="ARBA00023319"/>
    </source>
</evidence>
<feature type="domain" description="Ig-like" evidence="6">
    <location>
        <begin position="114"/>
        <end position="215"/>
    </location>
</feature>
<evidence type="ECO:0000313" key="7">
    <source>
        <dbReference type="Ensembl" id="ENSPLOP00000013889.1"/>
    </source>
</evidence>
<dbReference type="AlphaFoldDB" id="A0A8C8X4D1"/>
<evidence type="ECO:0000256" key="2">
    <source>
        <dbReference type="ARBA" id="ARBA00023130"/>
    </source>
</evidence>
<name>A0A8C8X4D1_PANLE</name>
<dbReference type="Gene3D" id="2.60.40.10">
    <property type="entry name" value="Immunoglobulins"/>
    <property type="match status" value="1"/>
</dbReference>
<sequence length="223" mass="24975">MLHKLEILLLNIICSRPPHCSWLSSLQTETGTRIIHQKAPGSSQQLLHFYLSKEPVQLYFLHPSYVRGLGFLSQFPVCSGGDFPEKSPLPFYCSAMFLLLISTLGIFALRDTGAQSVTQPDVHVTVSEGAPLELRCNYSYSGTPYLFWYMQHPNQGLQVLLKYFSGDTLVKGIKGFEAEFKNHETTFHLRKSRALGSDEAKYFCAVRDTVSGTAGGAEHKPPW</sequence>
<keyword evidence="3" id="KW-0675">Receptor</keyword>
<evidence type="ECO:0000256" key="3">
    <source>
        <dbReference type="ARBA" id="ARBA00023170"/>
    </source>
</evidence>
<dbReference type="InterPro" id="IPR007110">
    <property type="entry name" value="Ig-like_dom"/>
</dbReference>
<accession>A0A8C8X4D1</accession>
<dbReference type="GeneTree" id="ENSGT00940000153073"/>